<evidence type="ECO:0000313" key="2">
    <source>
        <dbReference type="Proteomes" id="UP000247476"/>
    </source>
</evidence>
<name>A0A2V5KBQ3_9BACL</name>
<evidence type="ECO:0000313" key="1">
    <source>
        <dbReference type="EMBL" id="PYI56999.1"/>
    </source>
</evidence>
<comment type="caution">
    <text evidence="1">The sequence shown here is derived from an EMBL/GenBank/DDBJ whole genome shotgun (WGS) entry which is preliminary data.</text>
</comment>
<gene>
    <name evidence="1" type="ORF">DLM86_00695</name>
</gene>
<proteinExistence type="predicted"/>
<dbReference type="EMBL" id="QJVJ01000001">
    <property type="protein sequence ID" value="PYI56999.1"/>
    <property type="molecule type" value="Genomic_DNA"/>
</dbReference>
<sequence>MEDNLLKENVIEACEQNAKTLNDDLMKYIDILRSVVPLEHRKILLDVEEVFYEKSRIVANVAYEYGKTGKVPTSD</sequence>
<organism evidence="1 2">
    <name type="scientific">Paenibacillus flagellatus</name>
    <dbReference type="NCBI Taxonomy" id="2211139"/>
    <lineage>
        <taxon>Bacteria</taxon>
        <taxon>Bacillati</taxon>
        <taxon>Bacillota</taxon>
        <taxon>Bacilli</taxon>
        <taxon>Bacillales</taxon>
        <taxon>Paenibacillaceae</taxon>
        <taxon>Paenibacillus</taxon>
    </lineage>
</organism>
<dbReference type="RefSeq" id="WP_110838040.1">
    <property type="nucleotide sequence ID" value="NZ_QJVJ01000001.1"/>
</dbReference>
<dbReference type="AlphaFoldDB" id="A0A2V5KBQ3"/>
<reference evidence="1 2" key="1">
    <citation type="submission" date="2018-05" db="EMBL/GenBank/DDBJ databases">
        <title>Paenibacillus flagellatus sp. nov., isolated from selenium mineral soil.</title>
        <authorList>
            <person name="Dai X."/>
        </authorList>
    </citation>
    <scope>NUCLEOTIDE SEQUENCE [LARGE SCALE GENOMIC DNA]</scope>
    <source>
        <strain evidence="1 2">DXL2</strain>
    </source>
</reference>
<protein>
    <submittedName>
        <fullName evidence="1">Uncharacterized protein</fullName>
    </submittedName>
</protein>
<keyword evidence="2" id="KW-1185">Reference proteome</keyword>
<dbReference type="Proteomes" id="UP000247476">
    <property type="component" value="Unassembled WGS sequence"/>
</dbReference>
<accession>A0A2V5KBQ3</accession>